<gene>
    <name evidence="3" type="ORF">KDX31_00370</name>
</gene>
<feature type="region of interest" description="Disordered" evidence="1">
    <location>
        <begin position="1"/>
        <end position="22"/>
    </location>
</feature>
<protein>
    <submittedName>
        <fullName evidence="3">Uncharacterized protein</fullName>
    </submittedName>
</protein>
<keyword evidence="4" id="KW-1185">Reference proteome</keyword>
<feature type="compositionally biased region" description="Polar residues" evidence="1">
    <location>
        <begin position="1"/>
        <end position="21"/>
    </location>
</feature>
<keyword evidence="2" id="KW-0472">Membrane</keyword>
<dbReference type="EMBL" id="CP073344">
    <property type="protein sequence ID" value="UTW03544.1"/>
    <property type="molecule type" value="Genomic_DNA"/>
</dbReference>
<sequence>MTDTAQYADTVWNSERFSNQKPRPEQGTLIKLLQGGAPLPWSRANETVPVSMIQEPTPAEIKQRLKENKNETHWDEKELSIASLNSLSNAFYILSSLAKVVCIVLFPISLISTFFLSIVDETIGFKEYIEIMIFFPNIFFYHLE</sequence>
<feature type="transmembrane region" description="Helical" evidence="2">
    <location>
        <begin position="90"/>
        <end position="116"/>
    </location>
</feature>
<keyword evidence="2" id="KW-1133">Transmembrane helix</keyword>
<accession>A0ABY5GW62</accession>
<evidence type="ECO:0000313" key="3">
    <source>
        <dbReference type="EMBL" id="UTW03544.1"/>
    </source>
</evidence>
<reference evidence="3" key="1">
    <citation type="submission" date="2021-04" db="EMBL/GenBank/DDBJ databases">
        <title>Oceanospirillales bacteria with DddD are important DMSP degraders in coastal seawater.</title>
        <authorList>
            <person name="Liu J."/>
        </authorList>
    </citation>
    <scope>NUCLEOTIDE SEQUENCE</scope>
    <source>
        <strain evidence="3">GY6</strain>
    </source>
</reference>
<proteinExistence type="predicted"/>
<organism evidence="3 4">
    <name type="scientific">Amphritea atlantica</name>
    <dbReference type="NCBI Taxonomy" id="355243"/>
    <lineage>
        <taxon>Bacteria</taxon>
        <taxon>Pseudomonadati</taxon>
        <taxon>Pseudomonadota</taxon>
        <taxon>Gammaproteobacteria</taxon>
        <taxon>Oceanospirillales</taxon>
        <taxon>Oceanospirillaceae</taxon>
        <taxon>Amphritea</taxon>
    </lineage>
</organism>
<evidence type="ECO:0000256" key="2">
    <source>
        <dbReference type="SAM" id="Phobius"/>
    </source>
</evidence>
<evidence type="ECO:0000256" key="1">
    <source>
        <dbReference type="SAM" id="MobiDB-lite"/>
    </source>
</evidence>
<evidence type="ECO:0000313" key="4">
    <source>
        <dbReference type="Proteomes" id="UP001059950"/>
    </source>
</evidence>
<dbReference type="Proteomes" id="UP001059950">
    <property type="component" value="Chromosome"/>
</dbReference>
<name>A0ABY5GW62_9GAMM</name>
<keyword evidence="2" id="KW-0812">Transmembrane</keyword>